<organism evidence="2 3">
    <name type="scientific">Bacillus salacetis</name>
    <dbReference type="NCBI Taxonomy" id="2315464"/>
    <lineage>
        <taxon>Bacteria</taxon>
        <taxon>Bacillati</taxon>
        <taxon>Bacillota</taxon>
        <taxon>Bacilli</taxon>
        <taxon>Bacillales</taxon>
        <taxon>Bacillaceae</taxon>
        <taxon>Bacillus</taxon>
    </lineage>
</organism>
<evidence type="ECO:0000313" key="3">
    <source>
        <dbReference type="Proteomes" id="UP000265801"/>
    </source>
</evidence>
<reference evidence="2 3" key="1">
    <citation type="submission" date="2018-09" db="EMBL/GenBank/DDBJ databases">
        <title>Bacillus saliacetes sp. nov., isolated from Thai shrimp paste (Ka-pi).</title>
        <authorList>
            <person name="Daroonpunt R."/>
            <person name="Tanasupawat S."/>
            <person name="Yiamsombut S."/>
        </authorList>
    </citation>
    <scope>NUCLEOTIDE SEQUENCE [LARGE SCALE GENOMIC DNA]</scope>
    <source>
        <strain evidence="2 3">SKP7-4</strain>
    </source>
</reference>
<sequence length="391" mass="45547">MWNNDSRVVFVAHELHFDKKKSIFEDKVSGDFYEMPPPAIDAIINLTKRRTVSETEELLNEKYPEEEIDMGEFMEQLIEMKLLSQIDDQVLHVVSDNKPKKGFLWIEKAFAEKFFGRVSRGIYLISFISAIVLMMTSPSLIPHYQDFFLSEIILVNVLLFSFLSFVLVMVHEGGHVLAARSLGIPVKISFGHRLFFPVLESDVSEVWRLPARDRNRVYLAGVNFDIVILFLSLLVQRFILIEPEGLLYGVTAMINFNIVLRLIYQCCFYMKTDLYFVVENLTGCYNLMEEAKEFLKMKVIRKIENEYGKVIKAYSLFYIIGTLISLGLFLFFYLPQLFYAIEQSIPNLRNPISSIHFWDGSIFLLQLMVIVSLLFYSWMKGLNQFLIKSKK</sequence>
<gene>
    <name evidence="2" type="ORF">D3H55_15960</name>
</gene>
<name>A0A3A1QTB4_9BACI</name>
<evidence type="ECO:0000256" key="1">
    <source>
        <dbReference type="SAM" id="Phobius"/>
    </source>
</evidence>
<dbReference type="OrthoDB" id="140324at2"/>
<feature type="transmembrane region" description="Helical" evidence="1">
    <location>
        <begin position="147"/>
        <end position="170"/>
    </location>
</feature>
<protein>
    <recommendedName>
        <fullName evidence="4">Peptidase</fullName>
    </recommendedName>
</protein>
<keyword evidence="1" id="KW-1133">Transmembrane helix</keyword>
<dbReference type="EMBL" id="QXIR01000024">
    <property type="protein sequence ID" value="RIW30880.1"/>
    <property type="molecule type" value="Genomic_DNA"/>
</dbReference>
<proteinExistence type="predicted"/>
<feature type="transmembrane region" description="Helical" evidence="1">
    <location>
        <begin position="217"/>
        <end position="239"/>
    </location>
</feature>
<feature type="transmembrane region" description="Helical" evidence="1">
    <location>
        <begin position="355"/>
        <end position="378"/>
    </location>
</feature>
<feature type="transmembrane region" description="Helical" evidence="1">
    <location>
        <begin position="122"/>
        <end position="141"/>
    </location>
</feature>
<feature type="transmembrane region" description="Helical" evidence="1">
    <location>
        <begin position="316"/>
        <end position="335"/>
    </location>
</feature>
<comment type="caution">
    <text evidence="2">The sequence shown here is derived from an EMBL/GenBank/DDBJ whole genome shotgun (WGS) entry which is preliminary data.</text>
</comment>
<evidence type="ECO:0000313" key="2">
    <source>
        <dbReference type="EMBL" id="RIW30880.1"/>
    </source>
</evidence>
<keyword evidence="3" id="KW-1185">Reference proteome</keyword>
<dbReference type="AlphaFoldDB" id="A0A3A1QTB4"/>
<feature type="transmembrane region" description="Helical" evidence="1">
    <location>
        <begin position="245"/>
        <end position="264"/>
    </location>
</feature>
<dbReference type="Proteomes" id="UP000265801">
    <property type="component" value="Unassembled WGS sequence"/>
</dbReference>
<accession>A0A3A1QTB4</accession>
<keyword evidence="1" id="KW-0472">Membrane</keyword>
<keyword evidence="1" id="KW-0812">Transmembrane</keyword>
<dbReference type="RefSeq" id="WP_119548323.1">
    <property type="nucleotide sequence ID" value="NZ_QXIR01000024.1"/>
</dbReference>
<evidence type="ECO:0008006" key="4">
    <source>
        <dbReference type="Google" id="ProtNLM"/>
    </source>
</evidence>